<dbReference type="InterPro" id="IPR050768">
    <property type="entry name" value="UPF0353/GerABKA_families"/>
</dbReference>
<evidence type="ECO:0000313" key="7">
    <source>
        <dbReference type="EMBL" id="QJE95614.1"/>
    </source>
</evidence>
<dbReference type="Proteomes" id="UP000501812">
    <property type="component" value="Chromosome"/>
</dbReference>
<organism evidence="7 8">
    <name type="scientific">Luteolibacter luteus</name>
    <dbReference type="NCBI Taxonomy" id="2728835"/>
    <lineage>
        <taxon>Bacteria</taxon>
        <taxon>Pseudomonadati</taxon>
        <taxon>Verrucomicrobiota</taxon>
        <taxon>Verrucomicrobiia</taxon>
        <taxon>Verrucomicrobiales</taxon>
        <taxon>Verrucomicrobiaceae</taxon>
        <taxon>Luteolibacter</taxon>
    </lineage>
</organism>
<evidence type="ECO:0000256" key="5">
    <source>
        <dbReference type="SAM" id="Phobius"/>
    </source>
</evidence>
<evidence type="ECO:0000259" key="6">
    <source>
        <dbReference type="PROSITE" id="PS50234"/>
    </source>
</evidence>
<keyword evidence="3 5" id="KW-1133">Transmembrane helix</keyword>
<dbReference type="PROSITE" id="PS50234">
    <property type="entry name" value="VWFA"/>
    <property type="match status" value="1"/>
</dbReference>
<gene>
    <name evidence="7" type="ORF">HHL09_07365</name>
</gene>
<feature type="transmembrane region" description="Helical" evidence="5">
    <location>
        <begin position="6"/>
        <end position="23"/>
    </location>
</feature>
<protein>
    <submittedName>
        <fullName evidence="7">VWA domain-containing protein</fullName>
    </submittedName>
</protein>
<evidence type="ECO:0000256" key="1">
    <source>
        <dbReference type="ARBA" id="ARBA00022475"/>
    </source>
</evidence>
<feature type="transmembrane region" description="Helical" evidence="5">
    <location>
        <begin position="44"/>
        <end position="68"/>
    </location>
</feature>
<proteinExistence type="predicted"/>
<accession>A0A858RGD3</accession>
<sequence>MTFAHPWLLALLVLPVGLAVFLWKRSGRRIPLPFDHQPLPRARLLGFLLRSAELLPILLAMLAIAILAGPRRFEQPRSEREMTNILFCLDVSGSMMAQFGSSTRYDAAMDAVNDFISFRKGDAFGLTVFGSSVLNWVPLTNDVSAFKCAPPFLRPEKLPPWFGGTMIGMALREAEKTMLSSTSGDRMIVLFTDGESFDLENGVDVAIAQSLKANGIKVYDIHVAEGGAPDSVAVIASMTGGEVFTAGDPGALKAVFAKIDEMQKAPLKRVTPDPIDFFEPFAIAGLCLGGLYLFTLFGLRHTPW</sequence>
<dbReference type="AlphaFoldDB" id="A0A858RGD3"/>
<name>A0A858RGD3_9BACT</name>
<dbReference type="InterPro" id="IPR036465">
    <property type="entry name" value="vWFA_dom_sf"/>
</dbReference>
<reference evidence="7 8" key="1">
    <citation type="submission" date="2020-04" db="EMBL/GenBank/DDBJ databases">
        <title>Luteolibacter sp. G-1-1-1 isolated from soil.</title>
        <authorList>
            <person name="Dahal R.H."/>
        </authorList>
    </citation>
    <scope>NUCLEOTIDE SEQUENCE [LARGE SCALE GENOMIC DNA]</scope>
    <source>
        <strain evidence="7 8">G-1-1-1</strain>
    </source>
</reference>
<dbReference type="KEGG" id="luo:HHL09_07365"/>
<dbReference type="PANTHER" id="PTHR22550:SF5">
    <property type="entry name" value="LEUCINE ZIPPER PROTEIN 4"/>
    <property type="match status" value="1"/>
</dbReference>
<keyword evidence="1" id="KW-1003">Cell membrane</keyword>
<feature type="domain" description="VWFA" evidence="6">
    <location>
        <begin position="84"/>
        <end position="259"/>
    </location>
</feature>
<keyword evidence="2 5" id="KW-0812">Transmembrane</keyword>
<keyword evidence="8" id="KW-1185">Reference proteome</keyword>
<evidence type="ECO:0000256" key="3">
    <source>
        <dbReference type="ARBA" id="ARBA00022989"/>
    </source>
</evidence>
<dbReference type="SMART" id="SM00327">
    <property type="entry name" value="VWA"/>
    <property type="match status" value="1"/>
</dbReference>
<dbReference type="PANTHER" id="PTHR22550">
    <property type="entry name" value="SPORE GERMINATION PROTEIN"/>
    <property type="match status" value="1"/>
</dbReference>
<dbReference type="RefSeq" id="WP_169453928.1">
    <property type="nucleotide sequence ID" value="NZ_CP051774.1"/>
</dbReference>
<dbReference type="Pfam" id="PF13519">
    <property type="entry name" value="VWA_2"/>
    <property type="match status" value="1"/>
</dbReference>
<evidence type="ECO:0000256" key="2">
    <source>
        <dbReference type="ARBA" id="ARBA00022692"/>
    </source>
</evidence>
<dbReference type="EMBL" id="CP051774">
    <property type="protein sequence ID" value="QJE95614.1"/>
    <property type="molecule type" value="Genomic_DNA"/>
</dbReference>
<dbReference type="InterPro" id="IPR002035">
    <property type="entry name" value="VWF_A"/>
</dbReference>
<keyword evidence="4 5" id="KW-0472">Membrane</keyword>
<feature type="transmembrane region" description="Helical" evidence="5">
    <location>
        <begin position="277"/>
        <end position="299"/>
    </location>
</feature>
<dbReference type="Gene3D" id="3.40.50.410">
    <property type="entry name" value="von Willebrand factor, type A domain"/>
    <property type="match status" value="1"/>
</dbReference>
<evidence type="ECO:0000256" key="4">
    <source>
        <dbReference type="ARBA" id="ARBA00023136"/>
    </source>
</evidence>
<dbReference type="SUPFAM" id="SSF53300">
    <property type="entry name" value="vWA-like"/>
    <property type="match status" value="1"/>
</dbReference>
<evidence type="ECO:0000313" key="8">
    <source>
        <dbReference type="Proteomes" id="UP000501812"/>
    </source>
</evidence>